<dbReference type="PROSITE" id="PS51462">
    <property type="entry name" value="NUDIX"/>
    <property type="match status" value="1"/>
</dbReference>
<dbReference type="Gene3D" id="3.90.79.10">
    <property type="entry name" value="Nucleoside Triphosphate Pyrophosphohydrolase"/>
    <property type="match status" value="1"/>
</dbReference>
<dbReference type="VEuPathDB" id="FungiDB:ASPVEDRAFT_48444"/>
<dbReference type="InterPro" id="IPR015797">
    <property type="entry name" value="NUDIX_hydrolase-like_dom_sf"/>
</dbReference>
<accession>A0A1L9P3U0</accession>
<evidence type="ECO:0000259" key="1">
    <source>
        <dbReference type="PROSITE" id="PS51462"/>
    </source>
</evidence>
<dbReference type="EMBL" id="KV878125">
    <property type="protein sequence ID" value="OJI96185.1"/>
    <property type="molecule type" value="Genomic_DNA"/>
</dbReference>
<organism evidence="2 3">
    <name type="scientific">Aspergillus versicolor CBS 583.65</name>
    <dbReference type="NCBI Taxonomy" id="1036611"/>
    <lineage>
        <taxon>Eukaryota</taxon>
        <taxon>Fungi</taxon>
        <taxon>Dikarya</taxon>
        <taxon>Ascomycota</taxon>
        <taxon>Pezizomycotina</taxon>
        <taxon>Eurotiomycetes</taxon>
        <taxon>Eurotiomycetidae</taxon>
        <taxon>Eurotiales</taxon>
        <taxon>Aspergillaceae</taxon>
        <taxon>Aspergillus</taxon>
        <taxon>Aspergillus subgen. Nidulantes</taxon>
    </lineage>
</organism>
<dbReference type="Pfam" id="PF15916">
    <property type="entry name" value="DUF4743"/>
    <property type="match status" value="1"/>
</dbReference>
<dbReference type="CDD" id="cd03676">
    <property type="entry name" value="NUDIX_Tnr3_like"/>
    <property type="match status" value="1"/>
</dbReference>
<dbReference type="OrthoDB" id="10261522at2759"/>
<gene>
    <name evidence="2" type="ORF">ASPVEDRAFT_48444</name>
</gene>
<dbReference type="AlphaFoldDB" id="A0A1L9P3U0"/>
<feature type="domain" description="Nudix hydrolase" evidence="1">
    <location>
        <begin position="135"/>
        <end position="281"/>
    </location>
</feature>
<evidence type="ECO:0000313" key="2">
    <source>
        <dbReference type="EMBL" id="OJI96185.1"/>
    </source>
</evidence>
<evidence type="ECO:0000313" key="3">
    <source>
        <dbReference type="Proteomes" id="UP000184073"/>
    </source>
</evidence>
<dbReference type="PANTHER" id="PTHR13622:SF8">
    <property type="entry name" value="THIAMIN PYROPHOSPHOKINASE 1"/>
    <property type="match status" value="1"/>
</dbReference>
<name>A0A1L9P3U0_ASPVE</name>
<sequence length="320" mass="36253">MVKSNLELVDECDSFPYHQDDPAAYATHMKKYHSFKVKGYDAVLGHILNEVVDRFDWPPESWAIDPTERTVTLIAGSTPEERNKVLDQTLELAVKQDRFEVLRGWRNEKYPIYGPNGEYLLELERSATPLFGIVSYGIHSTAYVEDDEGLKIWVPRRSKTKQTYPGMLDNTVAGGMTTGERPFECLVREAMEEASLPEDVVRANASAAGCVSYAYLRDSRAGGETDLVQAEVEYVFDIKLPADVVPKPNDTEVEEFCLLTVEDTKKALANREFKPNCAIVLIDFFVRHGILTADNEKDFLQIITRIHRRLEYPTASHVAK</sequence>
<dbReference type="InterPro" id="IPR000086">
    <property type="entry name" value="NUDIX_hydrolase_dom"/>
</dbReference>
<dbReference type="FunFam" id="3.90.79.10:FF:000019">
    <property type="entry name" value="Thiamin pyrophosphokinase, putative"/>
    <property type="match status" value="1"/>
</dbReference>
<dbReference type="GeneID" id="63729520"/>
<keyword evidence="3" id="KW-1185">Reference proteome</keyword>
<reference evidence="3" key="1">
    <citation type="journal article" date="2017" name="Genome Biol.">
        <title>Comparative genomics reveals high biological diversity and specific adaptations in the industrially and medically important fungal genus Aspergillus.</title>
        <authorList>
            <person name="de Vries R.P."/>
            <person name="Riley R."/>
            <person name="Wiebenga A."/>
            <person name="Aguilar-Osorio G."/>
            <person name="Amillis S."/>
            <person name="Uchima C.A."/>
            <person name="Anderluh G."/>
            <person name="Asadollahi M."/>
            <person name="Askin M."/>
            <person name="Barry K."/>
            <person name="Battaglia E."/>
            <person name="Bayram O."/>
            <person name="Benocci T."/>
            <person name="Braus-Stromeyer S.A."/>
            <person name="Caldana C."/>
            <person name="Canovas D."/>
            <person name="Cerqueira G.C."/>
            <person name="Chen F."/>
            <person name="Chen W."/>
            <person name="Choi C."/>
            <person name="Clum A."/>
            <person name="Dos Santos R.A."/>
            <person name="Damasio A.R."/>
            <person name="Diallinas G."/>
            <person name="Emri T."/>
            <person name="Fekete E."/>
            <person name="Flipphi M."/>
            <person name="Freyberg S."/>
            <person name="Gallo A."/>
            <person name="Gournas C."/>
            <person name="Habgood R."/>
            <person name="Hainaut M."/>
            <person name="Harispe M.L."/>
            <person name="Henrissat B."/>
            <person name="Hilden K.S."/>
            <person name="Hope R."/>
            <person name="Hossain A."/>
            <person name="Karabika E."/>
            <person name="Karaffa L."/>
            <person name="Karanyi Z."/>
            <person name="Krasevec N."/>
            <person name="Kuo A."/>
            <person name="Kusch H."/>
            <person name="LaButti K."/>
            <person name="Lagendijk E.L."/>
            <person name="Lapidus A."/>
            <person name="Levasseur A."/>
            <person name="Lindquist E."/>
            <person name="Lipzen A."/>
            <person name="Logrieco A.F."/>
            <person name="MacCabe A."/>
            <person name="Maekelae M.R."/>
            <person name="Malavazi I."/>
            <person name="Melin P."/>
            <person name="Meyer V."/>
            <person name="Mielnichuk N."/>
            <person name="Miskei M."/>
            <person name="Molnar A.P."/>
            <person name="Mule G."/>
            <person name="Ngan C.Y."/>
            <person name="Orejas M."/>
            <person name="Orosz E."/>
            <person name="Ouedraogo J.P."/>
            <person name="Overkamp K.M."/>
            <person name="Park H.-S."/>
            <person name="Perrone G."/>
            <person name="Piumi F."/>
            <person name="Punt P.J."/>
            <person name="Ram A.F."/>
            <person name="Ramon A."/>
            <person name="Rauscher S."/>
            <person name="Record E."/>
            <person name="Riano-Pachon D.M."/>
            <person name="Robert V."/>
            <person name="Roehrig J."/>
            <person name="Ruller R."/>
            <person name="Salamov A."/>
            <person name="Salih N.S."/>
            <person name="Samson R.A."/>
            <person name="Sandor E."/>
            <person name="Sanguinetti M."/>
            <person name="Schuetze T."/>
            <person name="Sepcic K."/>
            <person name="Shelest E."/>
            <person name="Sherlock G."/>
            <person name="Sophianopoulou V."/>
            <person name="Squina F.M."/>
            <person name="Sun H."/>
            <person name="Susca A."/>
            <person name="Todd R.B."/>
            <person name="Tsang A."/>
            <person name="Unkles S.E."/>
            <person name="van de Wiele N."/>
            <person name="van Rossen-Uffink D."/>
            <person name="Oliveira J.V."/>
            <person name="Vesth T.C."/>
            <person name="Visser J."/>
            <person name="Yu J.-H."/>
            <person name="Zhou M."/>
            <person name="Andersen M.R."/>
            <person name="Archer D.B."/>
            <person name="Baker S.E."/>
            <person name="Benoit I."/>
            <person name="Brakhage A.A."/>
            <person name="Braus G.H."/>
            <person name="Fischer R."/>
            <person name="Frisvad J.C."/>
            <person name="Goldman G.H."/>
            <person name="Houbraken J."/>
            <person name="Oakley B."/>
            <person name="Pocsi I."/>
            <person name="Scazzocchio C."/>
            <person name="Seiboth B."/>
            <person name="vanKuyk P.A."/>
            <person name="Wortman J."/>
            <person name="Dyer P.S."/>
            <person name="Grigoriev I.V."/>
        </authorList>
    </citation>
    <scope>NUCLEOTIDE SEQUENCE [LARGE SCALE GENOMIC DNA]</scope>
    <source>
        <strain evidence="3">CBS 583.65</strain>
    </source>
</reference>
<protein>
    <recommendedName>
        <fullName evidence="1">Nudix hydrolase domain-containing protein</fullName>
    </recommendedName>
</protein>
<proteinExistence type="predicted"/>
<dbReference type="InterPro" id="IPR031804">
    <property type="entry name" value="DUF4743"/>
</dbReference>
<dbReference type="Pfam" id="PF00293">
    <property type="entry name" value="NUDIX"/>
    <property type="match status" value="1"/>
</dbReference>
<dbReference type="Proteomes" id="UP000184073">
    <property type="component" value="Unassembled WGS sequence"/>
</dbReference>
<dbReference type="PANTHER" id="PTHR13622">
    <property type="entry name" value="THIAMIN PYROPHOSPHOKINASE"/>
    <property type="match status" value="1"/>
</dbReference>
<dbReference type="RefSeq" id="XP_040661948.1">
    <property type="nucleotide sequence ID" value="XM_040814009.1"/>
</dbReference>
<dbReference type="SUPFAM" id="SSF55811">
    <property type="entry name" value="Nudix"/>
    <property type="match status" value="1"/>
</dbReference>
<dbReference type="STRING" id="1036611.A0A1L9P3U0"/>
<dbReference type="GO" id="GO:0044715">
    <property type="term" value="F:8-oxo-dGDP phosphatase activity"/>
    <property type="evidence" value="ECO:0007669"/>
    <property type="project" value="UniProtKB-ARBA"/>
</dbReference>